<accession>A0A1G9U017</accession>
<dbReference type="Gene3D" id="2.40.160.20">
    <property type="match status" value="1"/>
</dbReference>
<sequence>MSTLARRLAGILLLSVAVVSGASAQVAFSLHGTVASTTLDDSKVKGGLGANVKFFLGDNLAVGAAVKYISLSYEATELPGGSVRSVGSLIPITGTVDYYFTKGFVRPYIGGEVGAYIHRYDLELNGNNVYNSTNTRLGATPKLGLTFALGNFGIFAEGNYHFIFSNKDGSANIGSANNVSFKNPDKLWGLNVGITFGLPK</sequence>
<protein>
    <submittedName>
        <fullName evidence="2">Outer membrane protein beta-barrel domain-containing protein</fullName>
    </submittedName>
</protein>
<keyword evidence="1" id="KW-0732">Signal</keyword>
<feature type="chain" id="PRO_5011478594" evidence="1">
    <location>
        <begin position="25"/>
        <end position="200"/>
    </location>
</feature>
<reference evidence="2 3" key="1">
    <citation type="submission" date="2016-10" db="EMBL/GenBank/DDBJ databases">
        <authorList>
            <person name="de Groot N.N."/>
        </authorList>
    </citation>
    <scope>NUCLEOTIDE SEQUENCE [LARGE SCALE GENOMIC DNA]</scope>
    <source>
        <strain evidence="2 3">DSM 21668</strain>
    </source>
</reference>
<organism evidence="2 3">
    <name type="scientific">Siphonobacter aquaeclarae</name>
    <dbReference type="NCBI Taxonomy" id="563176"/>
    <lineage>
        <taxon>Bacteria</taxon>
        <taxon>Pseudomonadati</taxon>
        <taxon>Bacteroidota</taxon>
        <taxon>Cytophagia</taxon>
        <taxon>Cytophagales</taxon>
        <taxon>Cytophagaceae</taxon>
        <taxon>Siphonobacter</taxon>
    </lineage>
</organism>
<proteinExistence type="predicted"/>
<evidence type="ECO:0000313" key="2">
    <source>
        <dbReference type="EMBL" id="SDM53349.1"/>
    </source>
</evidence>
<dbReference type="Proteomes" id="UP000198901">
    <property type="component" value="Unassembled WGS sequence"/>
</dbReference>
<dbReference type="AlphaFoldDB" id="A0A1G9U017"/>
<evidence type="ECO:0000313" key="3">
    <source>
        <dbReference type="Proteomes" id="UP000198901"/>
    </source>
</evidence>
<keyword evidence="3" id="KW-1185">Reference proteome</keyword>
<evidence type="ECO:0000256" key="1">
    <source>
        <dbReference type="SAM" id="SignalP"/>
    </source>
</evidence>
<dbReference type="STRING" id="563176.SAMN04488090_3620"/>
<dbReference type="EMBL" id="FNGS01000007">
    <property type="protein sequence ID" value="SDM53349.1"/>
    <property type="molecule type" value="Genomic_DNA"/>
</dbReference>
<dbReference type="InterPro" id="IPR011250">
    <property type="entry name" value="OMP/PagP_B-barrel"/>
</dbReference>
<dbReference type="OrthoDB" id="945732at2"/>
<dbReference type="SUPFAM" id="SSF56925">
    <property type="entry name" value="OMPA-like"/>
    <property type="match status" value="1"/>
</dbReference>
<feature type="signal peptide" evidence="1">
    <location>
        <begin position="1"/>
        <end position="24"/>
    </location>
</feature>
<gene>
    <name evidence="2" type="ORF">SAMN04488090_3620</name>
</gene>
<dbReference type="RefSeq" id="WP_093205485.1">
    <property type="nucleotide sequence ID" value="NZ_FNGS01000007.1"/>
</dbReference>
<name>A0A1G9U017_9BACT</name>